<evidence type="ECO:0000313" key="4">
    <source>
        <dbReference type="EMBL" id="GAA3931911.1"/>
    </source>
</evidence>
<dbReference type="EMBL" id="BAABCP010000001">
    <property type="protein sequence ID" value="GAA3931911.1"/>
    <property type="molecule type" value="Genomic_DNA"/>
</dbReference>
<evidence type="ECO:0000259" key="3">
    <source>
        <dbReference type="Pfam" id="PF00171"/>
    </source>
</evidence>
<dbReference type="InterPro" id="IPR050740">
    <property type="entry name" value="Aldehyde_DH_Superfamily"/>
</dbReference>
<keyword evidence="1" id="KW-0560">Oxidoreductase</keyword>
<evidence type="ECO:0000256" key="2">
    <source>
        <dbReference type="SAM" id="MobiDB-lite"/>
    </source>
</evidence>
<accession>A0ABP7MYS5</accession>
<protein>
    <submittedName>
        <fullName evidence="4">Aldehyde dehydrogenase (NADP(+))</fullName>
    </submittedName>
</protein>
<dbReference type="InterPro" id="IPR016163">
    <property type="entry name" value="Ald_DH_C"/>
</dbReference>
<sequence length="496" mass="51681">MSSTTSYLPREGRPTTQVPDTRPEDVSAALSRAAAAADAVAEVSPATRRAWLAAIADALEAEVEQLASLADRETGLGMERLRTEVVRAASQLRFYGDVAEEGSYLGLTIDTAPTRIVRMARPLGPVAIFGASNFPFAFGVLGNDTASALAAGCPVVVKAHPAHPVLSDRLVALAKTALAEAGAPRGTLEAVHGLRAGRALVESEQIGAVGFTGSQGGGLALWELANARPRVIPVYAEMGTVNPVVVTPSAAVSRLADVADGFAQSFSLGFGQFCTKPGLVFVPTGHEAVQRLAAAASRTATSAVLLTEGIAQAARSGVQALIAEGAEIVSQVPGPGRGWSADTTVLTAPITALHPTSRLREECFGPVAVIVEYHDADELRHALNALQGALVGSVITDGTDADPDAGRLVESLSDMVGRVTVDDWPTSVAWTWAQHHGGPWPSTTAPAATSVGASALARWVRPVAYQSIPDAWLPEGARESNPWRIPRRVDGKILHR</sequence>
<dbReference type="Gene3D" id="3.40.605.10">
    <property type="entry name" value="Aldehyde Dehydrogenase, Chain A, domain 1"/>
    <property type="match status" value="1"/>
</dbReference>
<dbReference type="SUPFAM" id="SSF53720">
    <property type="entry name" value="ALDH-like"/>
    <property type="match status" value="1"/>
</dbReference>
<dbReference type="InterPro" id="IPR016162">
    <property type="entry name" value="Ald_DH_N"/>
</dbReference>
<dbReference type="InterPro" id="IPR015590">
    <property type="entry name" value="Aldehyde_DH_dom"/>
</dbReference>
<organism evidence="4 5">
    <name type="scientific">Microbacterium soli</name>
    <dbReference type="NCBI Taxonomy" id="446075"/>
    <lineage>
        <taxon>Bacteria</taxon>
        <taxon>Bacillati</taxon>
        <taxon>Actinomycetota</taxon>
        <taxon>Actinomycetes</taxon>
        <taxon>Micrococcales</taxon>
        <taxon>Microbacteriaceae</taxon>
        <taxon>Microbacterium</taxon>
    </lineage>
</organism>
<evidence type="ECO:0000256" key="1">
    <source>
        <dbReference type="ARBA" id="ARBA00023002"/>
    </source>
</evidence>
<dbReference type="Pfam" id="PF00171">
    <property type="entry name" value="Aldedh"/>
    <property type="match status" value="1"/>
</dbReference>
<keyword evidence="5" id="KW-1185">Reference proteome</keyword>
<gene>
    <name evidence="4" type="ORF">GCM10022383_08120</name>
</gene>
<evidence type="ECO:0000313" key="5">
    <source>
        <dbReference type="Proteomes" id="UP001501591"/>
    </source>
</evidence>
<comment type="caution">
    <text evidence="4">The sequence shown here is derived from an EMBL/GenBank/DDBJ whole genome shotgun (WGS) entry which is preliminary data.</text>
</comment>
<dbReference type="PANTHER" id="PTHR43353">
    <property type="entry name" value="SUCCINATE-SEMIALDEHYDE DEHYDROGENASE, MITOCHONDRIAL"/>
    <property type="match status" value="1"/>
</dbReference>
<dbReference type="Proteomes" id="UP001501591">
    <property type="component" value="Unassembled WGS sequence"/>
</dbReference>
<dbReference type="InterPro" id="IPR016161">
    <property type="entry name" value="Ald_DH/histidinol_DH"/>
</dbReference>
<reference evidence="5" key="1">
    <citation type="journal article" date="2019" name="Int. J. Syst. Evol. Microbiol.">
        <title>The Global Catalogue of Microorganisms (GCM) 10K type strain sequencing project: providing services to taxonomists for standard genome sequencing and annotation.</title>
        <authorList>
            <consortium name="The Broad Institute Genomics Platform"/>
            <consortium name="The Broad Institute Genome Sequencing Center for Infectious Disease"/>
            <person name="Wu L."/>
            <person name="Ma J."/>
        </authorList>
    </citation>
    <scope>NUCLEOTIDE SEQUENCE [LARGE SCALE GENOMIC DNA]</scope>
    <source>
        <strain evidence="5">JCM 17024</strain>
    </source>
</reference>
<feature type="region of interest" description="Disordered" evidence="2">
    <location>
        <begin position="1"/>
        <end position="24"/>
    </location>
</feature>
<dbReference type="PANTHER" id="PTHR43353:SF3">
    <property type="entry name" value="ALDEHYDE DEHYDROGENASE-RELATED"/>
    <property type="match status" value="1"/>
</dbReference>
<feature type="domain" description="Aldehyde dehydrogenase" evidence="3">
    <location>
        <begin position="6"/>
        <end position="429"/>
    </location>
</feature>
<name>A0ABP7MYS5_9MICO</name>
<dbReference type="Gene3D" id="3.40.309.10">
    <property type="entry name" value="Aldehyde Dehydrogenase, Chain A, domain 2"/>
    <property type="match status" value="1"/>
</dbReference>
<proteinExistence type="predicted"/>
<dbReference type="RefSeq" id="WP_344818230.1">
    <property type="nucleotide sequence ID" value="NZ_BAABCP010000001.1"/>
</dbReference>